<feature type="domain" description="2Fe-2S ferredoxin-type" evidence="10">
    <location>
        <begin position="265"/>
        <end position="355"/>
    </location>
</feature>
<keyword evidence="4" id="KW-0479">Metal-binding</keyword>
<proteinExistence type="predicted"/>
<evidence type="ECO:0000256" key="2">
    <source>
        <dbReference type="ARBA" id="ARBA00022630"/>
    </source>
</evidence>
<evidence type="ECO:0000313" key="13">
    <source>
        <dbReference type="Proteomes" id="UP001597101"/>
    </source>
</evidence>
<evidence type="ECO:0000256" key="9">
    <source>
        <dbReference type="ARBA" id="ARBA00034078"/>
    </source>
</evidence>
<protein>
    <submittedName>
        <fullName evidence="12">2Fe-2S iron-sulfur cluster-binding protein</fullName>
    </submittedName>
</protein>
<organism evidence="12 13">
    <name type="scientific">Pseudahrensia aquimaris</name>
    <dbReference type="NCBI Taxonomy" id="744461"/>
    <lineage>
        <taxon>Bacteria</taxon>
        <taxon>Pseudomonadati</taxon>
        <taxon>Pseudomonadota</taxon>
        <taxon>Alphaproteobacteria</taxon>
        <taxon>Hyphomicrobiales</taxon>
        <taxon>Ahrensiaceae</taxon>
        <taxon>Pseudahrensia</taxon>
    </lineage>
</organism>
<dbReference type="PROSITE" id="PS51384">
    <property type="entry name" value="FAD_FR"/>
    <property type="match status" value="1"/>
</dbReference>
<keyword evidence="8" id="KW-0411">Iron-sulfur</keyword>
<sequence>MAQFHTLTVTDIQPTTRDAVVVTLQPENGADFSFTQGQYLTFRKEFDGEELRRSYSICSGTHDGALRVGIKRVDGGAFSTWANENLKVGERLEAMPPMGNFHAPLQPEAARHYLMIAAGSGITPILSLTKTILAEEPKADITLLYSNRAVNTVMFREELEDLKNLNMTRLNLVHVLSGGGQDIDLLSGRLDTEKCDALFEKMIDISRIDLAFICGPEEMMKTAAAALESRGLGKDAIKYELFAASQAGRAKKRAVSKVAQNAKATKATIILDGTRHTLDIAPDQSVLEAALAQSIEAPYACTAGVCSTCMARLTEGAVEMVANHALEDYEVEAGRILTCQAHPTSETITVDYDQH</sequence>
<dbReference type="InterPro" id="IPR001433">
    <property type="entry name" value="OxRdtase_FAD/NAD-bd"/>
</dbReference>
<accession>A0ABW3FGZ1</accession>
<evidence type="ECO:0000256" key="1">
    <source>
        <dbReference type="ARBA" id="ARBA00001974"/>
    </source>
</evidence>
<dbReference type="PRINTS" id="PR00406">
    <property type="entry name" value="CYTB5RDTASE"/>
</dbReference>
<dbReference type="InterPro" id="IPR001709">
    <property type="entry name" value="Flavoprot_Pyr_Nucl_cyt_Rdtase"/>
</dbReference>
<dbReference type="CDD" id="cd00207">
    <property type="entry name" value="fer2"/>
    <property type="match status" value="1"/>
</dbReference>
<comment type="cofactor">
    <cofactor evidence="1">
        <name>FAD</name>
        <dbReference type="ChEBI" id="CHEBI:57692"/>
    </cofactor>
</comment>
<reference evidence="13" key="1">
    <citation type="journal article" date="2019" name="Int. J. Syst. Evol. Microbiol.">
        <title>The Global Catalogue of Microorganisms (GCM) 10K type strain sequencing project: providing services to taxonomists for standard genome sequencing and annotation.</title>
        <authorList>
            <consortium name="The Broad Institute Genomics Platform"/>
            <consortium name="The Broad Institute Genome Sequencing Center for Infectious Disease"/>
            <person name="Wu L."/>
            <person name="Ma J."/>
        </authorList>
    </citation>
    <scope>NUCLEOTIDE SEQUENCE [LARGE SCALE GENOMIC DNA]</scope>
    <source>
        <strain evidence="13">CCUG 60023</strain>
    </source>
</reference>
<dbReference type="Gene3D" id="3.10.20.30">
    <property type="match status" value="1"/>
</dbReference>
<dbReference type="EMBL" id="JBHTJV010000012">
    <property type="protein sequence ID" value="MFD0917380.1"/>
    <property type="molecule type" value="Genomic_DNA"/>
</dbReference>
<dbReference type="PRINTS" id="PR00371">
    <property type="entry name" value="FPNCR"/>
</dbReference>
<keyword evidence="2" id="KW-0285">Flavoprotein</keyword>
<evidence type="ECO:0000259" key="10">
    <source>
        <dbReference type="PROSITE" id="PS51085"/>
    </source>
</evidence>
<dbReference type="InterPro" id="IPR050415">
    <property type="entry name" value="MRET"/>
</dbReference>
<evidence type="ECO:0000256" key="3">
    <source>
        <dbReference type="ARBA" id="ARBA00022714"/>
    </source>
</evidence>
<dbReference type="Pfam" id="PF00970">
    <property type="entry name" value="FAD_binding_6"/>
    <property type="match status" value="1"/>
</dbReference>
<dbReference type="InterPro" id="IPR001041">
    <property type="entry name" value="2Fe-2S_ferredoxin-type"/>
</dbReference>
<dbReference type="InterPro" id="IPR039261">
    <property type="entry name" value="FNR_nucleotide-bd"/>
</dbReference>
<evidence type="ECO:0000313" key="12">
    <source>
        <dbReference type="EMBL" id="MFD0917380.1"/>
    </source>
</evidence>
<dbReference type="Pfam" id="PF00111">
    <property type="entry name" value="Fer2"/>
    <property type="match status" value="1"/>
</dbReference>
<dbReference type="Proteomes" id="UP001597101">
    <property type="component" value="Unassembled WGS sequence"/>
</dbReference>
<comment type="cofactor">
    <cofactor evidence="9">
        <name>[2Fe-2S] cluster</name>
        <dbReference type="ChEBI" id="CHEBI:190135"/>
    </cofactor>
</comment>
<keyword evidence="3" id="KW-0001">2Fe-2S</keyword>
<dbReference type="InterPro" id="IPR017938">
    <property type="entry name" value="Riboflavin_synthase-like_b-brl"/>
</dbReference>
<evidence type="ECO:0000256" key="4">
    <source>
        <dbReference type="ARBA" id="ARBA00022723"/>
    </source>
</evidence>
<comment type="caution">
    <text evidence="12">The sequence shown here is derived from an EMBL/GenBank/DDBJ whole genome shotgun (WGS) entry which is preliminary data.</text>
</comment>
<evidence type="ECO:0000256" key="8">
    <source>
        <dbReference type="ARBA" id="ARBA00023014"/>
    </source>
</evidence>
<dbReference type="PANTHER" id="PTHR47354">
    <property type="entry name" value="NADH OXIDOREDUCTASE HCR"/>
    <property type="match status" value="1"/>
</dbReference>
<dbReference type="PROSITE" id="PS00197">
    <property type="entry name" value="2FE2S_FER_1"/>
    <property type="match status" value="1"/>
</dbReference>
<dbReference type="InterPro" id="IPR006058">
    <property type="entry name" value="2Fe2S_fd_BS"/>
</dbReference>
<evidence type="ECO:0000256" key="6">
    <source>
        <dbReference type="ARBA" id="ARBA00023002"/>
    </source>
</evidence>
<dbReference type="SUPFAM" id="SSF52343">
    <property type="entry name" value="Ferredoxin reductase-like, C-terminal NADP-linked domain"/>
    <property type="match status" value="1"/>
</dbReference>
<evidence type="ECO:0000256" key="5">
    <source>
        <dbReference type="ARBA" id="ARBA00022827"/>
    </source>
</evidence>
<name>A0ABW3FGZ1_9HYPH</name>
<gene>
    <name evidence="12" type="ORF">ACFQ14_13275</name>
</gene>
<dbReference type="Gene3D" id="2.40.30.10">
    <property type="entry name" value="Translation factors"/>
    <property type="match status" value="1"/>
</dbReference>
<dbReference type="InterPro" id="IPR036010">
    <property type="entry name" value="2Fe-2S_ferredoxin-like_sf"/>
</dbReference>
<dbReference type="Gene3D" id="3.40.50.80">
    <property type="entry name" value="Nucleotide-binding domain of ferredoxin-NADP reductase (FNR) module"/>
    <property type="match status" value="1"/>
</dbReference>
<dbReference type="SUPFAM" id="SSF54292">
    <property type="entry name" value="2Fe-2S ferredoxin-like"/>
    <property type="match status" value="1"/>
</dbReference>
<keyword evidence="7" id="KW-0408">Iron</keyword>
<dbReference type="RefSeq" id="WP_377213239.1">
    <property type="nucleotide sequence ID" value="NZ_JBHTJV010000012.1"/>
</dbReference>
<feature type="domain" description="FAD-binding FR-type" evidence="11">
    <location>
        <begin position="2"/>
        <end position="104"/>
    </location>
</feature>
<dbReference type="InterPro" id="IPR008333">
    <property type="entry name" value="Cbr1-like_FAD-bd_dom"/>
</dbReference>
<evidence type="ECO:0000256" key="7">
    <source>
        <dbReference type="ARBA" id="ARBA00023004"/>
    </source>
</evidence>
<dbReference type="InterPro" id="IPR012675">
    <property type="entry name" value="Beta-grasp_dom_sf"/>
</dbReference>
<keyword evidence="5" id="KW-0274">FAD</keyword>
<dbReference type="PROSITE" id="PS51085">
    <property type="entry name" value="2FE2S_FER_2"/>
    <property type="match status" value="1"/>
</dbReference>
<keyword evidence="6" id="KW-0560">Oxidoreductase</keyword>
<dbReference type="Pfam" id="PF00175">
    <property type="entry name" value="NAD_binding_1"/>
    <property type="match status" value="1"/>
</dbReference>
<dbReference type="CDD" id="cd06214">
    <property type="entry name" value="PA_degradation_oxidoreductase_like"/>
    <property type="match status" value="1"/>
</dbReference>
<keyword evidence="13" id="KW-1185">Reference proteome</keyword>
<dbReference type="SUPFAM" id="SSF63380">
    <property type="entry name" value="Riboflavin synthase domain-like"/>
    <property type="match status" value="1"/>
</dbReference>
<dbReference type="InterPro" id="IPR017927">
    <property type="entry name" value="FAD-bd_FR_type"/>
</dbReference>
<evidence type="ECO:0000259" key="11">
    <source>
        <dbReference type="PROSITE" id="PS51384"/>
    </source>
</evidence>
<dbReference type="PANTHER" id="PTHR47354:SF8">
    <property type="entry name" value="1,2-PHENYLACETYL-COA EPOXIDASE, SUBUNIT E"/>
    <property type="match status" value="1"/>
</dbReference>